<feature type="domain" description="Terpene synthase N-terminal" evidence="1">
    <location>
        <begin position="20"/>
        <end position="130"/>
    </location>
</feature>
<comment type="caution">
    <text evidence="2">The sequence shown here is derived from an EMBL/GenBank/DDBJ whole genome shotgun (WGS) entry which is preliminary data.</text>
</comment>
<dbReference type="SUPFAM" id="SSF48239">
    <property type="entry name" value="Terpenoid cyclases/Protein prenyltransferases"/>
    <property type="match status" value="1"/>
</dbReference>
<dbReference type="Pfam" id="PF01397">
    <property type="entry name" value="Terpene_synth"/>
    <property type="match status" value="1"/>
</dbReference>
<proteinExistence type="predicted"/>
<evidence type="ECO:0000313" key="3">
    <source>
        <dbReference type="Proteomes" id="UP001311915"/>
    </source>
</evidence>
<dbReference type="Proteomes" id="UP001311915">
    <property type="component" value="Unassembled WGS sequence"/>
</dbReference>
<gene>
    <name evidence="2" type="ORF">R3W88_016575</name>
</gene>
<sequence>MAASSPNKCRPLANFHPTVWGYHFLSYTPVSHTYFFNTFFSMKFTNQEKVEVDEYKETIRKMLVEAPEDSERKLVLIDATQRLGVAYHFHNEIETSIQNIFDVSQQNDDSLHIVSLRFRLVRQQGYYMSSGNCTTSFIVSLRFQLVGVNKVKFLITNNQHDV</sequence>
<dbReference type="PANTHER" id="PTHR31225:SF225">
    <property type="entry name" value="SESQUITERPENE SYNTHASE 12"/>
    <property type="match status" value="1"/>
</dbReference>
<dbReference type="Gene3D" id="1.50.10.130">
    <property type="entry name" value="Terpene synthase, N-terminal domain"/>
    <property type="match status" value="1"/>
</dbReference>
<dbReference type="InterPro" id="IPR036965">
    <property type="entry name" value="Terpene_synth_N_sf"/>
</dbReference>
<name>A0AAV9KXS3_9SOLN</name>
<dbReference type="AlphaFoldDB" id="A0AAV9KXS3"/>
<dbReference type="InterPro" id="IPR050148">
    <property type="entry name" value="Terpene_synthase-like"/>
</dbReference>
<reference evidence="2 3" key="1">
    <citation type="submission" date="2023-10" db="EMBL/GenBank/DDBJ databases">
        <title>Genome-Wide Identification Analysis in wild type Solanum Pinnatisectum Reveals Some Genes Defensing Phytophthora Infestans.</title>
        <authorList>
            <person name="Sun C."/>
        </authorList>
    </citation>
    <scope>NUCLEOTIDE SEQUENCE [LARGE SCALE GENOMIC DNA]</scope>
    <source>
        <strain evidence="2">LQN</strain>
        <tissue evidence="2">Leaf</tissue>
    </source>
</reference>
<evidence type="ECO:0000259" key="1">
    <source>
        <dbReference type="Pfam" id="PF01397"/>
    </source>
</evidence>
<protein>
    <recommendedName>
        <fullName evidence="1">Terpene synthase N-terminal domain-containing protein</fullName>
    </recommendedName>
</protein>
<dbReference type="GO" id="GO:0016114">
    <property type="term" value="P:terpenoid biosynthetic process"/>
    <property type="evidence" value="ECO:0007669"/>
    <property type="project" value="InterPro"/>
</dbReference>
<evidence type="ECO:0000313" key="2">
    <source>
        <dbReference type="EMBL" id="KAK4718237.1"/>
    </source>
</evidence>
<dbReference type="GO" id="GO:0010333">
    <property type="term" value="F:terpene synthase activity"/>
    <property type="evidence" value="ECO:0007669"/>
    <property type="project" value="InterPro"/>
</dbReference>
<dbReference type="InterPro" id="IPR001906">
    <property type="entry name" value="Terpene_synth_N"/>
</dbReference>
<organism evidence="2 3">
    <name type="scientific">Solanum pinnatisectum</name>
    <name type="common">tansyleaf nightshade</name>
    <dbReference type="NCBI Taxonomy" id="50273"/>
    <lineage>
        <taxon>Eukaryota</taxon>
        <taxon>Viridiplantae</taxon>
        <taxon>Streptophyta</taxon>
        <taxon>Embryophyta</taxon>
        <taxon>Tracheophyta</taxon>
        <taxon>Spermatophyta</taxon>
        <taxon>Magnoliopsida</taxon>
        <taxon>eudicotyledons</taxon>
        <taxon>Gunneridae</taxon>
        <taxon>Pentapetalae</taxon>
        <taxon>asterids</taxon>
        <taxon>lamiids</taxon>
        <taxon>Solanales</taxon>
        <taxon>Solanaceae</taxon>
        <taxon>Solanoideae</taxon>
        <taxon>Solaneae</taxon>
        <taxon>Solanum</taxon>
    </lineage>
</organism>
<keyword evidence="3" id="KW-1185">Reference proteome</keyword>
<dbReference type="EMBL" id="JAWPEI010000008">
    <property type="protein sequence ID" value="KAK4718237.1"/>
    <property type="molecule type" value="Genomic_DNA"/>
</dbReference>
<dbReference type="InterPro" id="IPR008930">
    <property type="entry name" value="Terpenoid_cyclase/PrenylTrfase"/>
</dbReference>
<accession>A0AAV9KXS3</accession>
<dbReference type="PANTHER" id="PTHR31225">
    <property type="entry name" value="OS04G0344100 PROTEIN-RELATED"/>
    <property type="match status" value="1"/>
</dbReference>